<keyword evidence="1" id="KW-0547">Nucleotide-binding</keyword>
<dbReference type="InterPro" id="IPR050699">
    <property type="entry name" value="RNA-DNA_Helicase"/>
</dbReference>
<evidence type="ECO:0000313" key="8">
    <source>
        <dbReference type="Proteomes" id="UP000290958"/>
    </source>
</evidence>
<dbReference type="SUPFAM" id="SSF52540">
    <property type="entry name" value="P-loop containing nucleoside triphosphate hydrolases"/>
    <property type="match status" value="2"/>
</dbReference>
<feature type="compositionally biased region" description="Pro residues" evidence="5">
    <location>
        <begin position="845"/>
        <end position="856"/>
    </location>
</feature>
<dbReference type="GO" id="GO:0016787">
    <property type="term" value="F:hydrolase activity"/>
    <property type="evidence" value="ECO:0007669"/>
    <property type="project" value="UniProtKB-KW"/>
</dbReference>
<dbReference type="GO" id="GO:0004386">
    <property type="term" value="F:helicase activity"/>
    <property type="evidence" value="ECO:0007669"/>
    <property type="project" value="UniProtKB-KW"/>
</dbReference>
<dbReference type="Pfam" id="PF22527">
    <property type="entry name" value="DEXQc_Suv3"/>
    <property type="match status" value="1"/>
</dbReference>
<dbReference type="InterPro" id="IPR001650">
    <property type="entry name" value="Helicase_C-like"/>
</dbReference>
<dbReference type="EMBL" id="SBKP01000019">
    <property type="protein sequence ID" value="RXR25604.1"/>
    <property type="molecule type" value="Genomic_DNA"/>
</dbReference>
<dbReference type="Gene3D" id="3.40.50.300">
    <property type="entry name" value="P-loop containing nucleotide triphosphate hydrolases"/>
    <property type="match status" value="2"/>
</dbReference>
<feature type="compositionally biased region" description="Low complexity" evidence="5">
    <location>
        <begin position="972"/>
        <end position="982"/>
    </location>
</feature>
<evidence type="ECO:0000256" key="5">
    <source>
        <dbReference type="SAM" id="MobiDB-lite"/>
    </source>
</evidence>
<dbReference type="Pfam" id="PF00271">
    <property type="entry name" value="Helicase_C"/>
    <property type="match status" value="1"/>
</dbReference>
<gene>
    <name evidence="7" type="ORF">EQG66_13940</name>
</gene>
<evidence type="ECO:0000256" key="2">
    <source>
        <dbReference type="ARBA" id="ARBA00022801"/>
    </source>
</evidence>
<keyword evidence="3 7" id="KW-0347">Helicase</keyword>
<feature type="compositionally biased region" description="Basic and acidic residues" evidence="5">
    <location>
        <begin position="938"/>
        <end position="961"/>
    </location>
</feature>
<protein>
    <submittedName>
        <fullName evidence="7">Helicase</fullName>
    </submittedName>
</protein>
<keyword evidence="8" id="KW-1185">Reference proteome</keyword>
<evidence type="ECO:0000256" key="4">
    <source>
        <dbReference type="ARBA" id="ARBA00022840"/>
    </source>
</evidence>
<evidence type="ECO:0000256" key="3">
    <source>
        <dbReference type="ARBA" id="ARBA00022806"/>
    </source>
</evidence>
<dbReference type="InterPro" id="IPR055206">
    <property type="entry name" value="DEXQc_SUV3"/>
</dbReference>
<evidence type="ECO:0000259" key="6">
    <source>
        <dbReference type="PROSITE" id="PS51194"/>
    </source>
</evidence>
<evidence type="ECO:0000313" key="7">
    <source>
        <dbReference type="EMBL" id="RXR25604.1"/>
    </source>
</evidence>
<comment type="caution">
    <text evidence="7">The sequence shown here is derived from an EMBL/GenBank/DDBJ whole genome shotgun (WGS) entry which is preliminary data.</text>
</comment>
<dbReference type="SMART" id="SM00490">
    <property type="entry name" value="HELICc"/>
    <property type="match status" value="1"/>
</dbReference>
<proteinExistence type="predicted"/>
<name>A0A4Q1KD93_9SPHN</name>
<dbReference type="PROSITE" id="PS51194">
    <property type="entry name" value="HELICASE_CTER"/>
    <property type="match status" value="1"/>
</dbReference>
<dbReference type="Proteomes" id="UP000290958">
    <property type="component" value="Unassembled WGS sequence"/>
</dbReference>
<dbReference type="OrthoDB" id="9807155at2"/>
<dbReference type="RefSeq" id="WP_129405161.1">
    <property type="nucleotide sequence ID" value="NZ_SBKP01000019.1"/>
</dbReference>
<evidence type="ECO:0000256" key="1">
    <source>
        <dbReference type="ARBA" id="ARBA00022741"/>
    </source>
</evidence>
<dbReference type="InterPro" id="IPR027417">
    <property type="entry name" value="P-loop_NTPase"/>
</dbReference>
<organism evidence="7 8">
    <name type="scientific">Sphingobium fluviale</name>
    <dbReference type="NCBI Taxonomy" id="2506423"/>
    <lineage>
        <taxon>Bacteria</taxon>
        <taxon>Pseudomonadati</taxon>
        <taxon>Pseudomonadota</taxon>
        <taxon>Alphaproteobacteria</taxon>
        <taxon>Sphingomonadales</taxon>
        <taxon>Sphingomonadaceae</taxon>
        <taxon>Sphingobium</taxon>
    </lineage>
</organism>
<keyword evidence="2" id="KW-0378">Hydrolase</keyword>
<accession>A0A4Q1KD93</accession>
<dbReference type="PANTHER" id="PTHR12131">
    <property type="entry name" value="ATP-DEPENDENT RNA AND DNA HELICASE"/>
    <property type="match status" value="1"/>
</dbReference>
<reference evidence="8" key="1">
    <citation type="submission" date="2019-01" db="EMBL/GenBank/DDBJ databases">
        <title>Cytophagaceae bacterium strain CAR-16.</title>
        <authorList>
            <person name="Chen W.-M."/>
        </authorList>
    </citation>
    <scope>NUCLEOTIDE SEQUENCE [LARGE SCALE GENOMIC DNA]</scope>
    <source>
        <strain evidence="8">CHR27</strain>
    </source>
</reference>
<feature type="domain" description="Helicase C-terminal" evidence="6">
    <location>
        <begin position="156"/>
        <end position="321"/>
    </location>
</feature>
<dbReference type="AlphaFoldDB" id="A0A4Q1KD93"/>
<feature type="region of interest" description="Disordered" evidence="5">
    <location>
        <begin position="811"/>
        <end position="982"/>
    </location>
</feature>
<keyword evidence="4" id="KW-0067">ATP-binding</keyword>
<sequence>MAQLSRAPVTAVLGPTNTGKTHLAVERFCAHSSGMMGFPLRLLAREVYDRVVALKGPKEVALITGEEKIEPPGARWYLCTAESMPLHRDFSFVALDEAQLGTDPERGHIFTDRILRARGRDETMILGSGALSGMVRALLPDAEIISRPRFSTLFYAGAKKLSRLPKRSAIVAFSAEEVYAVAEMLRRLRGGAAVVMGALSPSTRNAQVKMFMNGDVDYLVATDAIGMGLNLDVAHVAFASLRKFDGVRTRRLTISEMAQIAGRAGRHQKDGTFGSLGGEDSEGAFRPEEIEAIEAHEFPRIEHLYWRNGAPPLDAGIDALIAALEARPDWPELRPAPQAVDLAVLKAMADDATVRERVRSTAQLRRLWDVCGLPDFQKLGPEHHRATVSRLWRSLSEGNGHIPQDWFAGQVARLDNAQGDVDTLSGRIAAARTWSYIAHRPDWLANPADMAERTRALEEKLSDALHAALTQRFVDRRTSVLLRDLGRKNEHLPVDIDADGSVHVDGEPLGSLKGFRFHVDPQARGGDRKLLLAAAERRLGKMLTVKAEELIAAPDGEFALSAAPGETPGLLWREEKVAMLHVGPALLHPEVRVDKAIVALGQDVANRVTARLNAWMHAQHERHLAPLLRIAELATQEDTPAVVRALLIQLGDAGGIIARVDLDDALNRLDKDQRQIIRKAGFTIGVLDIFHHALLKPGAALWRLALMALQRNKPMLPLPQAGAVVLNLKAREEAMGAARAGYRGFNDTQIRIDMIERIARGGHEAIAKNERYDATSPFIVSLGLGEPLFNQIMRGAGFRPVTPRAVEPVVEDATAENPDSPKELPPIPPSEDEPGATPDETPVLPDDPAPAAPPEEFPAAEPTEIPLSDPSPTPDSVPEAIAPELEAATGAVPESAPPHGANWAFRGRHKPKERTERRFGVSQPKGDQAGPARKPRQGGHEKRSGPPRERPDRRFAHKDPAPTRPAGGGAFAGLADLLAGKE</sequence>
<dbReference type="PANTHER" id="PTHR12131:SF1">
    <property type="entry name" value="ATP-DEPENDENT RNA HELICASE SUPV3L1, MITOCHONDRIAL-RELATED"/>
    <property type="match status" value="1"/>
</dbReference>
<dbReference type="GO" id="GO:0005524">
    <property type="term" value="F:ATP binding"/>
    <property type="evidence" value="ECO:0007669"/>
    <property type="project" value="UniProtKB-KW"/>
</dbReference>